<dbReference type="RefSeq" id="WP_161478772.1">
    <property type="nucleotide sequence ID" value="NZ_WXEW01000002.1"/>
</dbReference>
<feature type="transmembrane region" description="Helical" evidence="1">
    <location>
        <begin position="398"/>
        <end position="422"/>
    </location>
</feature>
<dbReference type="AlphaFoldDB" id="A0A7C9NEZ7"/>
<dbReference type="EMBL" id="WXEW01000002">
    <property type="protein sequence ID" value="NAS21278.1"/>
    <property type="molecule type" value="Genomic_DNA"/>
</dbReference>
<keyword evidence="1" id="KW-1133">Transmembrane helix</keyword>
<feature type="transmembrane region" description="Helical" evidence="1">
    <location>
        <begin position="350"/>
        <end position="370"/>
    </location>
</feature>
<accession>A0A7C9NEZ7</accession>
<feature type="transmembrane region" description="Helical" evidence="1">
    <location>
        <begin position="77"/>
        <end position="106"/>
    </location>
</feature>
<evidence type="ECO:0000313" key="3">
    <source>
        <dbReference type="Proteomes" id="UP000479526"/>
    </source>
</evidence>
<comment type="caution">
    <text evidence="2">The sequence shown here is derived from an EMBL/GenBank/DDBJ whole genome shotgun (WGS) entry which is preliminary data.</text>
</comment>
<feature type="transmembrane region" description="Helical" evidence="1">
    <location>
        <begin position="6"/>
        <end position="28"/>
    </location>
</feature>
<gene>
    <name evidence="2" type="ORF">GT755_06210</name>
</gene>
<reference evidence="2 3" key="1">
    <citation type="submission" date="2020-01" db="EMBL/GenBank/DDBJ databases">
        <title>Herbidospora sp. NEAU-GS84 nov., a novel actinomycete isolated from soil.</title>
        <authorList>
            <person name="Han L."/>
        </authorList>
    </citation>
    <scope>NUCLEOTIDE SEQUENCE [LARGE SCALE GENOMIC DNA]</scope>
    <source>
        <strain evidence="2 3">NEAU-GS84</strain>
    </source>
</reference>
<evidence type="ECO:0000256" key="1">
    <source>
        <dbReference type="SAM" id="Phobius"/>
    </source>
</evidence>
<dbReference type="Proteomes" id="UP000479526">
    <property type="component" value="Unassembled WGS sequence"/>
</dbReference>
<feature type="transmembrane region" description="Helical" evidence="1">
    <location>
        <begin position="127"/>
        <end position="154"/>
    </location>
</feature>
<keyword evidence="1" id="KW-0812">Transmembrane</keyword>
<organism evidence="2 3">
    <name type="scientific">Herbidospora solisilvae</name>
    <dbReference type="NCBI Taxonomy" id="2696284"/>
    <lineage>
        <taxon>Bacteria</taxon>
        <taxon>Bacillati</taxon>
        <taxon>Actinomycetota</taxon>
        <taxon>Actinomycetes</taxon>
        <taxon>Streptosporangiales</taxon>
        <taxon>Streptosporangiaceae</taxon>
        <taxon>Herbidospora</taxon>
    </lineage>
</organism>
<proteinExistence type="predicted"/>
<keyword evidence="1" id="KW-0472">Membrane</keyword>
<feature type="transmembrane region" description="Helical" evidence="1">
    <location>
        <begin position="442"/>
        <end position="463"/>
    </location>
</feature>
<evidence type="ECO:0008006" key="4">
    <source>
        <dbReference type="Google" id="ProtNLM"/>
    </source>
</evidence>
<sequence>MIAPIVFLLIVILGIPATFVCGAVIFAARSAPRDRHAHVGRNRLVVGAILSAFGLVAMALIAWSTHEDQHYDDFGSALTALAGVVAGALLIFGLGPFIPWLLLVLWRNASRLPPAFRPAVRPLADRPARTAAGVTTTMSATAVAIAVVIISVAVTAKARADYRPEGRLGALVVEGFSPDQAATVRAVIRQELSGAPIAENNGQRELGHIEVETSGYSYWGETHIGDQALLRYLTGDPSTPYDPETAVVITTGEEGVADSAKVRYAFFETNQSPSTKTIPAITVSPPEPRLGSVFIPAKVVRDLGFHLEPEQLIIDPSLHRTSAIERERLDRRLEETTRIHLEQGYQAPTGWLYVVAVLVLIALLGTLATIRSARSMRLLLRAGGGSAAALRFFVGCRAAFSAALGTAMGACAGCVIGLLLAWPMTAPIDWDPAPRAPFETPWALIAALVVGLPAFAAAIAAFAPVRWLTRSDRISKPTLPPSPVSVP</sequence>
<name>A0A7C9NEZ7_9ACTN</name>
<keyword evidence="3" id="KW-1185">Reference proteome</keyword>
<protein>
    <recommendedName>
        <fullName evidence="4">FtsX-like permease family protein</fullName>
    </recommendedName>
</protein>
<evidence type="ECO:0000313" key="2">
    <source>
        <dbReference type="EMBL" id="NAS21278.1"/>
    </source>
</evidence>
<feature type="transmembrane region" description="Helical" evidence="1">
    <location>
        <begin position="44"/>
        <end position="65"/>
    </location>
</feature>